<reference evidence="1 2" key="1">
    <citation type="journal article" date="2021" name="Nat. Commun.">
        <title>Genetic determinants of endophytism in the Arabidopsis root mycobiome.</title>
        <authorList>
            <person name="Mesny F."/>
            <person name="Miyauchi S."/>
            <person name="Thiergart T."/>
            <person name="Pickel B."/>
            <person name="Atanasova L."/>
            <person name="Karlsson M."/>
            <person name="Huettel B."/>
            <person name="Barry K.W."/>
            <person name="Haridas S."/>
            <person name="Chen C."/>
            <person name="Bauer D."/>
            <person name="Andreopoulos W."/>
            <person name="Pangilinan J."/>
            <person name="LaButti K."/>
            <person name="Riley R."/>
            <person name="Lipzen A."/>
            <person name="Clum A."/>
            <person name="Drula E."/>
            <person name="Henrissat B."/>
            <person name="Kohler A."/>
            <person name="Grigoriev I.V."/>
            <person name="Martin F.M."/>
            <person name="Hacquard S."/>
        </authorList>
    </citation>
    <scope>NUCLEOTIDE SEQUENCE [LARGE SCALE GENOMIC DNA]</scope>
    <source>
        <strain evidence="1 2">MPI-SDFR-AT-0079</strain>
    </source>
</reference>
<sequence length="428" mass="47169">MGHRPPKSGNLRHREPESRYCRYRISALVYHVHTNGHSNGATGHINGNGTSTLPGLDASKLTITRADPTARTVPDEVAACSGNETICTDHMITVSWNAATGWATPELKPYGPLSLMPTASVLHYATECFEGLKAYRGHDGGLRLFRPDLNAKRMLMSTLRISLPGFPPAELEKLILALMAVDGPKWLPRDRPGSYLYLRPAVIGTQPQLGVQAPKEALLFITASFMPRMDAPAGGMRLHTNPEDMIRAWVGGFGYAKVGANYGPSLLATNEARSRGFGQILWLYGPEGFCTEAGASNFFVVWRTKEGGLEMVTAPLDDKLILDGVTRRSVVELARERLKGEVEVVERKYTIDEVIEADKEGRLVESFAAGTAFFICPVSQIRHREHDVHIPMAKGESGQYTAKIKGWMTDIMYGNEQHPWGVVVEEKQ</sequence>
<name>A0ACB7PIM7_9PEZI</name>
<dbReference type="EMBL" id="JAGIZQ010000002">
    <property type="protein sequence ID" value="KAH6641686.1"/>
    <property type="molecule type" value="Genomic_DNA"/>
</dbReference>
<protein>
    <submittedName>
        <fullName evidence="1">Aminotransferase</fullName>
    </submittedName>
</protein>
<keyword evidence="2" id="KW-1185">Reference proteome</keyword>
<comment type="caution">
    <text evidence="1">The sequence shown here is derived from an EMBL/GenBank/DDBJ whole genome shotgun (WGS) entry which is preliminary data.</text>
</comment>
<keyword evidence="1" id="KW-0808">Transferase</keyword>
<keyword evidence="1" id="KW-0032">Aminotransferase</keyword>
<evidence type="ECO:0000313" key="1">
    <source>
        <dbReference type="EMBL" id="KAH6641686.1"/>
    </source>
</evidence>
<organism evidence="1 2">
    <name type="scientific">Chaetomium tenue</name>
    <dbReference type="NCBI Taxonomy" id="1854479"/>
    <lineage>
        <taxon>Eukaryota</taxon>
        <taxon>Fungi</taxon>
        <taxon>Dikarya</taxon>
        <taxon>Ascomycota</taxon>
        <taxon>Pezizomycotina</taxon>
        <taxon>Sordariomycetes</taxon>
        <taxon>Sordariomycetidae</taxon>
        <taxon>Sordariales</taxon>
        <taxon>Chaetomiaceae</taxon>
        <taxon>Chaetomium</taxon>
    </lineage>
</organism>
<proteinExistence type="predicted"/>
<gene>
    <name evidence="1" type="ORF">F5144DRAFT_590895</name>
</gene>
<evidence type="ECO:0000313" key="2">
    <source>
        <dbReference type="Proteomes" id="UP000724584"/>
    </source>
</evidence>
<dbReference type="Proteomes" id="UP000724584">
    <property type="component" value="Unassembled WGS sequence"/>
</dbReference>
<accession>A0ACB7PIM7</accession>